<accession>A0ABU9T1A3</accession>
<dbReference type="EMBL" id="JBBMQS010000014">
    <property type="protein sequence ID" value="MEM5499529.1"/>
    <property type="molecule type" value="Genomic_DNA"/>
</dbReference>
<gene>
    <name evidence="2" type="ORF">WNY77_19110</name>
</gene>
<organism evidence="2 3">
    <name type="scientific">Paraglaciecola mesophila</name>
    <dbReference type="NCBI Taxonomy" id="197222"/>
    <lineage>
        <taxon>Bacteria</taxon>
        <taxon>Pseudomonadati</taxon>
        <taxon>Pseudomonadota</taxon>
        <taxon>Gammaproteobacteria</taxon>
        <taxon>Alteromonadales</taxon>
        <taxon>Alteromonadaceae</taxon>
        <taxon>Paraglaciecola</taxon>
    </lineage>
</organism>
<dbReference type="SUPFAM" id="SSF53850">
    <property type="entry name" value="Periplasmic binding protein-like II"/>
    <property type="match status" value="1"/>
</dbReference>
<name>A0ABU9T1A3_9ALTE</name>
<dbReference type="InterPro" id="IPR001638">
    <property type="entry name" value="Solute-binding_3/MltF_N"/>
</dbReference>
<evidence type="ECO:0000313" key="3">
    <source>
        <dbReference type="Proteomes" id="UP001461163"/>
    </source>
</evidence>
<protein>
    <submittedName>
        <fullName evidence="2">Transporter substrate-binding domain-containing protein</fullName>
    </submittedName>
</protein>
<dbReference type="RefSeq" id="WP_342882632.1">
    <property type="nucleotide sequence ID" value="NZ_JBBMQS010000014.1"/>
</dbReference>
<feature type="domain" description="Solute-binding protein family 3/N-terminal" evidence="1">
    <location>
        <begin position="44"/>
        <end position="252"/>
    </location>
</feature>
<sequence length="254" mass="28666">MKNRHRQLQTLIATVMAMFILLSVNIDAAPERPMPVTLKYNLAGTGSWVPYGFFGDVDKPGIFAEVIAAILDRAGYSFEFYYYPPKRADKAFDEGLLDVDFMSSAWFKDGDIGDPYVASSTIFNLTEYIVTLPENAHGYVTPSSIHGQRVGTVAGYDYHDDDKFIRVDFFSEARLIKGLQMLRFRSVILEGVTAKHWSSHYDVPIALASVHSEGEVFLRLRKEFSDLLPSLNEAITALKNEGEIDRIFQKYAVK</sequence>
<comment type="caution">
    <text evidence="2">The sequence shown here is derived from an EMBL/GenBank/DDBJ whole genome shotgun (WGS) entry which is preliminary data.</text>
</comment>
<proteinExistence type="predicted"/>
<reference evidence="2 3" key="1">
    <citation type="submission" date="2024-03" db="EMBL/GenBank/DDBJ databases">
        <title>Community enrichment and isolation of bacterial strains for fucoidan degradation.</title>
        <authorList>
            <person name="Sichert A."/>
        </authorList>
    </citation>
    <scope>NUCLEOTIDE SEQUENCE [LARGE SCALE GENOMIC DNA]</scope>
    <source>
        <strain evidence="2 3">AS12</strain>
    </source>
</reference>
<keyword evidence="3" id="KW-1185">Reference proteome</keyword>
<evidence type="ECO:0000259" key="1">
    <source>
        <dbReference type="Pfam" id="PF00497"/>
    </source>
</evidence>
<evidence type="ECO:0000313" key="2">
    <source>
        <dbReference type="EMBL" id="MEM5499529.1"/>
    </source>
</evidence>
<dbReference type="Gene3D" id="3.40.190.10">
    <property type="entry name" value="Periplasmic binding protein-like II"/>
    <property type="match status" value="2"/>
</dbReference>
<dbReference type="Proteomes" id="UP001461163">
    <property type="component" value="Unassembled WGS sequence"/>
</dbReference>
<dbReference type="Pfam" id="PF00497">
    <property type="entry name" value="SBP_bac_3"/>
    <property type="match status" value="1"/>
</dbReference>